<organism evidence="2 3">
    <name type="scientific">Stentor coeruleus</name>
    <dbReference type="NCBI Taxonomy" id="5963"/>
    <lineage>
        <taxon>Eukaryota</taxon>
        <taxon>Sar</taxon>
        <taxon>Alveolata</taxon>
        <taxon>Ciliophora</taxon>
        <taxon>Postciliodesmatophora</taxon>
        <taxon>Heterotrichea</taxon>
        <taxon>Heterotrichida</taxon>
        <taxon>Stentoridae</taxon>
        <taxon>Stentor</taxon>
    </lineage>
</organism>
<name>A0A1R2ARH6_9CILI</name>
<dbReference type="Proteomes" id="UP000187209">
    <property type="component" value="Unassembled WGS sequence"/>
</dbReference>
<protein>
    <recommendedName>
        <fullName evidence="4">Tubulin-tyrosine ligase family protein</fullName>
    </recommendedName>
</protein>
<dbReference type="AlphaFoldDB" id="A0A1R2ARH6"/>
<dbReference type="InterPro" id="IPR016024">
    <property type="entry name" value="ARM-type_fold"/>
</dbReference>
<dbReference type="InterPro" id="IPR004344">
    <property type="entry name" value="TTL/TTLL_fam"/>
</dbReference>
<dbReference type="EMBL" id="MPUH01001562">
    <property type="protein sequence ID" value="OMJ67108.1"/>
    <property type="molecule type" value="Genomic_DNA"/>
</dbReference>
<comment type="caution">
    <text evidence="2">The sequence shown here is derived from an EMBL/GenBank/DDBJ whole genome shotgun (WGS) entry which is preliminary data.</text>
</comment>
<feature type="coiled-coil region" evidence="1">
    <location>
        <begin position="693"/>
        <end position="757"/>
    </location>
</feature>
<evidence type="ECO:0008006" key="4">
    <source>
        <dbReference type="Google" id="ProtNLM"/>
    </source>
</evidence>
<dbReference type="Gene3D" id="3.30.470.20">
    <property type="entry name" value="ATP-grasp fold, B domain"/>
    <property type="match status" value="1"/>
</dbReference>
<dbReference type="Pfam" id="PF03133">
    <property type="entry name" value="TTL"/>
    <property type="match status" value="1"/>
</dbReference>
<evidence type="ECO:0000313" key="3">
    <source>
        <dbReference type="Proteomes" id="UP000187209"/>
    </source>
</evidence>
<sequence>MNKYLVFPGNNAKPLLKPLLDKRGNWGEVDCIEMKLQFVWKPEQLTVKECLQLDGIGNKYGISPIHNHLDNHKEITTKTGLVKSLRAYYTSSEQALLNSYQMHDSIPTSFIIAAQVEDFEYQSLLKRFHDLENLHSNKERTPVKHCLKNMWLIKPAALNQGKGIEICKNIKEIVRSLRSKPMNSQWLVQKYIEKPLLLNGRKFDIRVWALVTGKKEVFYYNKGYIRTSSVNYDLEGKDNYIHLTNNCLQQFGDMYGVFEKGNTLSYDQFQSYLDKEFTEYKVSMQEHFVPRIKDLIIDTYLSSKKQLHKSKKTNVFELLGYDFLIDEDFRVWLIEVNTNPYLGVPNEYIEDLLPNMLDDLLDITVDSIYPPLISRTRTINDFELIYCENGSAFSKEGKAVNKRQNFNTNIYPILVLSQLPLCKQCIAHRYEEDLPKSVQKDLLQLFKQMLENDSNLELSDYLEITEKILYQLIISNQSPPEHCSNAIEALRILVSSNRVMAICESKNLKKLIGILNQDFTYDSVKRSLLEILIQASKITSIRKLLAHSGFIEVLVYNSLQTSDNNIRDACVFGLITLSSNPDKGIYVPGKSQDIKYVKEKMINHGGLVCLLHFSLLSDMKFKNQILELFETDVSIDDWKRLIRVINDNINGFGDFPFVLGETKLNIALAEIENIINNKLIDINRKKILQKKQKEDETRKAIEMEENMKKLEEEKKHKLEIYLKKKSQELKKRKIEMIKLTKLEKDNTEKQLQEKRLAIIMKKRIEEKKNSSLRKSAIDDRDHKRLENARKKLNEKNRKKLLREWLRFKCQIEKSILRQQSKQRLKSDINKILSSFKEKSRDNSISRSAIFNQEKAFPRYSSQKLLGKTFVKEPTQKIRRPSLFTSSKINFYSKSFTEIKFNNNIHF</sequence>
<proteinExistence type="predicted"/>
<evidence type="ECO:0000313" key="2">
    <source>
        <dbReference type="EMBL" id="OMJ67108.1"/>
    </source>
</evidence>
<dbReference type="SUPFAM" id="SSF56059">
    <property type="entry name" value="Glutathione synthetase ATP-binding domain-like"/>
    <property type="match status" value="1"/>
</dbReference>
<keyword evidence="3" id="KW-1185">Reference proteome</keyword>
<dbReference type="Gene3D" id="1.25.10.10">
    <property type="entry name" value="Leucine-rich Repeat Variant"/>
    <property type="match status" value="1"/>
</dbReference>
<dbReference type="PANTHER" id="PTHR46069:SF1">
    <property type="entry name" value="CHROMOSOME UNDETERMINED SCAFFOLD_125, WHOLE GENOME SHOTGUN SEQUENCE"/>
    <property type="match status" value="1"/>
</dbReference>
<dbReference type="PANTHER" id="PTHR46069">
    <property type="entry name" value="TUBULIN TYROSINE LIGASE"/>
    <property type="match status" value="1"/>
</dbReference>
<gene>
    <name evidence="2" type="ORF">SteCoe_35820</name>
</gene>
<dbReference type="InterPro" id="IPR011989">
    <property type="entry name" value="ARM-like"/>
</dbReference>
<accession>A0A1R2ARH6</accession>
<keyword evidence="1" id="KW-0175">Coiled coil</keyword>
<dbReference type="PROSITE" id="PS51221">
    <property type="entry name" value="TTL"/>
    <property type="match status" value="1"/>
</dbReference>
<dbReference type="SUPFAM" id="SSF48371">
    <property type="entry name" value="ARM repeat"/>
    <property type="match status" value="1"/>
</dbReference>
<evidence type="ECO:0000256" key="1">
    <source>
        <dbReference type="SAM" id="Coils"/>
    </source>
</evidence>
<reference evidence="2 3" key="1">
    <citation type="submission" date="2016-11" db="EMBL/GenBank/DDBJ databases">
        <title>The macronuclear genome of Stentor coeruleus: a giant cell with tiny introns.</title>
        <authorList>
            <person name="Slabodnick M."/>
            <person name="Ruby J.G."/>
            <person name="Reiff S.B."/>
            <person name="Swart E.C."/>
            <person name="Gosai S."/>
            <person name="Prabakaran S."/>
            <person name="Witkowska E."/>
            <person name="Larue G.E."/>
            <person name="Fisher S."/>
            <person name="Freeman R.M."/>
            <person name="Gunawardena J."/>
            <person name="Chu W."/>
            <person name="Stover N.A."/>
            <person name="Gregory B.D."/>
            <person name="Nowacki M."/>
            <person name="Derisi J."/>
            <person name="Roy S.W."/>
            <person name="Marshall W.F."/>
            <person name="Sood P."/>
        </authorList>
    </citation>
    <scope>NUCLEOTIDE SEQUENCE [LARGE SCALE GENOMIC DNA]</scope>
    <source>
        <strain evidence="2">WM001</strain>
    </source>
</reference>
<dbReference type="OrthoDB" id="202825at2759"/>